<keyword evidence="7 10" id="KW-0472">Membrane</keyword>
<feature type="transmembrane region" description="Helical" evidence="10">
    <location>
        <begin position="69"/>
        <end position="91"/>
    </location>
</feature>
<protein>
    <recommendedName>
        <fullName evidence="3 9">Flagellar biosynthetic protein FliR</fullName>
    </recommendedName>
</protein>
<dbReference type="PANTHER" id="PTHR30065:SF8">
    <property type="entry name" value="FLAGELLAR BIOSYNTHETIC PROTEIN FLIR"/>
    <property type="match status" value="1"/>
</dbReference>
<name>A0A2D6YIX8_9DELT</name>
<keyword evidence="5 10" id="KW-0812">Transmembrane</keyword>
<evidence type="ECO:0000256" key="5">
    <source>
        <dbReference type="ARBA" id="ARBA00022692"/>
    </source>
</evidence>
<keyword evidence="11" id="KW-0969">Cilium</keyword>
<evidence type="ECO:0000256" key="1">
    <source>
        <dbReference type="ARBA" id="ARBA00002578"/>
    </source>
</evidence>
<evidence type="ECO:0000256" key="6">
    <source>
        <dbReference type="ARBA" id="ARBA00022989"/>
    </source>
</evidence>
<dbReference type="GO" id="GO:0006605">
    <property type="term" value="P:protein targeting"/>
    <property type="evidence" value="ECO:0007669"/>
    <property type="project" value="UniProtKB-UniRule"/>
</dbReference>
<dbReference type="AlphaFoldDB" id="A0A2D6YIX8"/>
<dbReference type="EMBL" id="NZEX01000075">
    <property type="protein sequence ID" value="MAH63065.1"/>
    <property type="molecule type" value="Genomic_DNA"/>
</dbReference>
<comment type="function">
    <text evidence="1 10">Role in flagellar biosynthesis.</text>
</comment>
<evidence type="ECO:0000256" key="9">
    <source>
        <dbReference type="NCBIfam" id="TIGR01400"/>
    </source>
</evidence>
<dbReference type="InterPro" id="IPR002010">
    <property type="entry name" value="T3SS_IM_R"/>
</dbReference>
<dbReference type="InterPro" id="IPR006303">
    <property type="entry name" value="FliR"/>
</dbReference>
<evidence type="ECO:0000256" key="7">
    <source>
        <dbReference type="ARBA" id="ARBA00023136"/>
    </source>
</evidence>
<keyword evidence="4 10" id="KW-1003">Cell membrane</keyword>
<keyword evidence="11" id="KW-0966">Cell projection</keyword>
<feature type="transmembrane region" description="Helical" evidence="10">
    <location>
        <begin position="171"/>
        <end position="201"/>
    </location>
</feature>
<comment type="caution">
    <text evidence="11">The sequence shown here is derived from an EMBL/GenBank/DDBJ whole genome shotgun (WGS) entry which is preliminary data.</text>
</comment>
<gene>
    <name evidence="11" type="primary">fliR</name>
    <name evidence="11" type="ORF">CMN54_06400</name>
</gene>
<dbReference type="NCBIfam" id="TIGR01400">
    <property type="entry name" value="fliR"/>
    <property type="match status" value="1"/>
</dbReference>
<sequence>MANLLSYDASQLLVFLLVLIRVGGVLTTAPIFGSSNIPAQIKIVVILVFSLILNPFLPSPTVLPEQIHHFLMLVFSELLIGVTLGLIGKILFAAVEFAGAMTGFQMGLSIANVFDPASMQQVSLLSKLETLIASLVFLSLDGPILVIQAMVRSYQLIPVGQATMGNDLASMMIQLSSGIFSIGFQLGAPLIIALLITNLILGLLSRSVPQIQIFVVGFPLTLMMGFIFLLLGMPFMVQAIRIMFGLYDDQMLDAIQMLNLP</sequence>
<proteinExistence type="inferred from homology"/>
<dbReference type="PRINTS" id="PR00953">
    <property type="entry name" value="TYPE3IMRPROT"/>
</dbReference>
<evidence type="ECO:0000256" key="2">
    <source>
        <dbReference type="ARBA" id="ARBA00009772"/>
    </source>
</evidence>
<comment type="subcellular location">
    <subcellularLocation>
        <location evidence="10">Cell membrane</location>
        <topology evidence="10">Multi-pass membrane protein</topology>
    </subcellularLocation>
    <subcellularLocation>
        <location evidence="10">Bacterial flagellum basal body</location>
    </subcellularLocation>
</comment>
<reference evidence="12" key="1">
    <citation type="submission" date="2017-09" db="EMBL/GenBank/DDBJ databases">
        <title>The Reconstruction of 2,631 Draft Metagenome-Assembled Genomes from the Global Oceans.</title>
        <authorList>
            <person name="Tully B.J."/>
            <person name="Graham E.D."/>
            <person name="Heidelberg J.F."/>
        </authorList>
    </citation>
    <scope>NUCLEOTIDE SEQUENCE [LARGE SCALE GENOMIC DNA]</scope>
</reference>
<evidence type="ECO:0000256" key="4">
    <source>
        <dbReference type="ARBA" id="ARBA00022475"/>
    </source>
</evidence>
<evidence type="ECO:0000256" key="10">
    <source>
        <dbReference type="RuleBase" id="RU362071"/>
    </source>
</evidence>
<feature type="transmembrane region" description="Helical" evidence="10">
    <location>
        <begin position="213"/>
        <end position="237"/>
    </location>
</feature>
<dbReference type="GO" id="GO:0009425">
    <property type="term" value="C:bacterial-type flagellum basal body"/>
    <property type="evidence" value="ECO:0007669"/>
    <property type="project" value="UniProtKB-SubCell"/>
</dbReference>
<comment type="similarity">
    <text evidence="2 10">Belongs to the FliR/MopE/SpaR family.</text>
</comment>
<evidence type="ECO:0000256" key="8">
    <source>
        <dbReference type="ARBA" id="ARBA00023143"/>
    </source>
</evidence>
<accession>A0A2D6YIX8</accession>
<dbReference type="Pfam" id="PF01311">
    <property type="entry name" value="Bac_export_1"/>
    <property type="match status" value="1"/>
</dbReference>
<keyword evidence="11" id="KW-0282">Flagellum</keyword>
<dbReference type="GO" id="GO:0044780">
    <property type="term" value="P:bacterial-type flagellum assembly"/>
    <property type="evidence" value="ECO:0007669"/>
    <property type="project" value="UniProtKB-UniRule"/>
</dbReference>
<organism evidence="11 12">
    <name type="scientific">SAR324 cluster bacterium</name>
    <dbReference type="NCBI Taxonomy" id="2024889"/>
    <lineage>
        <taxon>Bacteria</taxon>
        <taxon>Deltaproteobacteria</taxon>
        <taxon>SAR324 cluster</taxon>
    </lineage>
</organism>
<feature type="transmembrane region" description="Helical" evidence="10">
    <location>
        <begin position="39"/>
        <end position="57"/>
    </location>
</feature>
<keyword evidence="8 10" id="KW-0975">Bacterial flagellum</keyword>
<evidence type="ECO:0000256" key="3">
    <source>
        <dbReference type="ARBA" id="ARBA00021717"/>
    </source>
</evidence>
<dbReference type="PANTHER" id="PTHR30065">
    <property type="entry name" value="FLAGELLAR BIOSYNTHETIC PROTEIN FLIR"/>
    <property type="match status" value="1"/>
</dbReference>
<evidence type="ECO:0000313" key="11">
    <source>
        <dbReference type="EMBL" id="MAH63065.1"/>
    </source>
</evidence>
<evidence type="ECO:0000313" key="12">
    <source>
        <dbReference type="Proteomes" id="UP000226525"/>
    </source>
</evidence>
<dbReference type="GO" id="GO:0005886">
    <property type="term" value="C:plasma membrane"/>
    <property type="evidence" value="ECO:0007669"/>
    <property type="project" value="UniProtKB-SubCell"/>
</dbReference>
<keyword evidence="6 10" id="KW-1133">Transmembrane helix</keyword>
<feature type="transmembrane region" description="Helical" evidence="10">
    <location>
        <begin position="12"/>
        <end position="33"/>
    </location>
</feature>
<dbReference type="Proteomes" id="UP000226525">
    <property type="component" value="Unassembled WGS sequence"/>
</dbReference>